<evidence type="ECO:0000313" key="1">
    <source>
        <dbReference type="EMBL" id="JAP09939.1"/>
    </source>
</evidence>
<dbReference type="EMBL" id="GEDG01034034">
    <property type="protein sequence ID" value="JAP09939.1"/>
    <property type="molecule type" value="Transcribed_RNA"/>
</dbReference>
<reference evidence="1" key="1">
    <citation type="submission" date="2015-12" db="EMBL/GenBank/DDBJ databases">
        <title>Gene expression during late stages of embryo sac development: a critical building block for successful pollen-pistil interactions.</title>
        <authorList>
            <person name="Liu Y."/>
            <person name="Joly V."/>
            <person name="Sabar M."/>
            <person name="Matton D.P."/>
        </authorList>
    </citation>
    <scope>NUCLEOTIDE SEQUENCE</scope>
</reference>
<dbReference type="AlphaFoldDB" id="A0A0V0GPT4"/>
<sequence length="63" mass="7361">MKPHNPTFFNQSRALPFTSGLLDEHLTASLLVLHLSVLPTFTNEESRELIVLYSFFWKKGERR</sequence>
<name>A0A0V0GPT4_SOLCH</name>
<protein>
    <submittedName>
        <fullName evidence="1">Putative ovule protein</fullName>
    </submittedName>
</protein>
<proteinExistence type="predicted"/>
<organism evidence="1">
    <name type="scientific">Solanum chacoense</name>
    <name type="common">Chaco potato</name>
    <dbReference type="NCBI Taxonomy" id="4108"/>
    <lineage>
        <taxon>Eukaryota</taxon>
        <taxon>Viridiplantae</taxon>
        <taxon>Streptophyta</taxon>
        <taxon>Embryophyta</taxon>
        <taxon>Tracheophyta</taxon>
        <taxon>Spermatophyta</taxon>
        <taxon>Magnoliopsida</taxon>
        <taxon>eudicotyledons</taxon>
        <taxon>Gunneridae</taxon>
        <taxon>Pentapetalae</taxon>
        <taxon>asterids</taxon>
        <taxon>lamiids</taxon>
        <taxon>Solanales</taxon>
        <taxon>Solanaceae</taxon>
        <taxon>Solanoideae</taxon>
        <taxon>Solaneae</taxon>
        <taxon>Solanum</taxon>
    </lineage>
</organism>
<accession>A0A0V0GPT4</accession>